<dbReference type="InterPro" id="IPR036918">
    <property type="entry name" value="Pyrv_Knase_C_sf"/>
</dbReference>
<dbReference type="InterPro" id="IPR015813">
    <property type="entry name" value="Pyrv/PenolPyrv_kinase-like_dom"/>
</dbReference>
<evidence type="ECO:0000313" key="7">
    <source>
        <dbReference type="Proteomes" id="UP000631114"/>
    </source>
</evidence>
<dbReference type="Pfam" id="PF02887">
    <property type="entry name" value="PK_C"/>
    <property type="match status" value="1"/>
</dbReference>
<dbReference type="GO" id="GO:0030955">
    <property type="term" value="F:potassium ion binding"/>
    <property type="evidence" value="ECO:0007669"/>
    <property type="project" value="InterPro"/>
</dbReference>
<comment type="catalytic activity">
    <reaction evidence="2">
        <text>pyruvate + ATP = phosphoenolpyruvate + ADP + H(+)</text>
        <dbReference type="Rhea" id="RHEA:18157"/>
        <dbReference type="ChEBI" id="CHEBI:15361"/>
        <dbReference type="ChEBI" id="CHEBI:15378"/>
        <dbReference type="ChEBI" id="CHEBI:30616"/>
        <dbReference type="ChEBI" id="CHEBI:58702"/>
        <dbReference type="ChEBI" id="CHEBI:456216"/>
        <dbReference type="EC" id="2.7.1.40"/>
    </reaction>
</comment>
<dbReference type="SUPFAM" id="SSF52935">
    <property type="entry name" value="PK C-terminal domain-like"/>
    <property type="match status" value="1"/>
</dbReference>
<proteinExistence type="inferred from homology"/>
<feature type="transmembrane region" description="Helical" evidence="3">
    <location>
        <begin position="6"/>
        <end position="24"/>
    </location>
</feature>
<dbReference type="GO" id="GO:0016705">
    <property type="term" value="F:oxidoreductase activity, acting on paired donors, with incorporation or reduction of molecular oxygen"/>
    <property type="evidence" value="ECO:0007669"/>
    <property type="project" value="InterPro"/>
</dbReference>
<dbReference type="PANTHER" id="PTHR47950:SF15">
    <property type="entry name" value="CYTOCHROME P450"/>
    <property type="match status" value="1"/>
</dbReference>
<dbReference type="GO" id="GO:0005506">
    <property type="term" value="F:iron ion binding"/>
    <property type="evidence" value="ECO:0007669"/>
    <property type="project" value="InterPro"/>
</dbReference>
<dbReference type="PANTHER" id="PTHR47950">
    <property type="entry name" value="CYTOCHROME P450, FAMILY 76, SUBFAMILY C, POLYPEPTIDE 5-RELATED"/>
    <property type="match status" value="1"/>
</dbReference>
<protein>
    <recommendedName>
        <fullName evidence="8">Pyruvate kinase</fullName>
    </recommendedName>
</protein>
<dbReference type="Gene3D" id="1.10.630.10">
    <property type="entry name" value="Cytochrome P450"/>
    <property type="match status" value="1"/>
</dbReference>
<comment type="caution">
    <text evidence="6">The sequence shown here is derived from an EMBL/GenBank/DDBJ whole genome shotgun (WGS) entry which is preliminary data.</text>
</comment>
<keyword evidence="3" id="KW-0472">Membrane</keyword>
<evidence type="ECO:0000259" key="4">
    <source>
        <dbReference type="Pfam" id="PF00224"/>
    </source>
</evidence>
<dbReference type="Pfam" id="PF00067">
    <property type="entry name" value="p450"/>
    <property type="match status" value="1"/>
</dbReference>
<evidence type="ECO:0000256" key="2">
    <source>
        <dbReference type="ARBA" id="ARBA00048152"/>
    </source>
</evidence>
<dbReference type="Gene3D" id="3.20.20.60">
    <property type="entry name" value="Phosphoenolpyruvate-binding domains"/>
    <property type="match status" value="2"/>
</dbReference>
<dbReference type="Pfam" id="PF00224">
    <property type="entry name" value="PK"/>
    <property type="match status" value="2"/>
</dbReference>
<dbReference type="GO" id="GO:0004743">
    <property type="term" value="F:pyruvate kinase activity"/>
    <property type="evidence" value="ECO:0007669"/>
    <property type="project" value="UniProtKB-EC"/>
</dbReference>
<dbReference type="GO" id="GO:0020037">
    <property type="term" value="F:heme binding"/>
    <property type="evidence" value="ECO:0007669"/>
    <property type="project" value="InterPro"/>
</dbReference>
<feature type="domain" description="Pyruvate kinase barrel" evidence="4">
    <location>
        <begin position="395"/>
        <end position="425"/>
    </location>
</feature>
<feature type="domain" description="Pyruvate kinase C-terminal" evidence="5">
    <location>
        <begin position="492"/>
        <end position="538"/>
    </location>
</feature>
<keyword evidence="7" id="KW-1185">Reference proteome</keyword>
<evidence type="ECO:0000256" key="1">
    <source>
        <dbReference type="ARBA" id="ARBA00010617"/>
    </source>
</evidence>
<gene>
    <name evidence="6" type="ORF">IFM89_024741</name>
</gene>
<accession>A0A835LII0</accession>
<dbReference type="SUPFAM" id="SSF51621">
    <property type="entry name" value="Phosphoenolpyruvate/pyruvate domain"/>
    <property type="match status" value="1"/>
</dbReference>
<dbReference type="Proteomes" id="UP000631114">
    <property type="component" value="Unassembled WGS sequence"/>
</dbReference>
<dbReference type="InterPro" id="IPR015795">
    <property type="entry name" value="Pyrv_Knase_C"/>
</dbReference>
<name>A0A835LII0_9MAGN</name>
<sequence>MELEWSVFLWSSICISVVLLLQYLRAEKARNTATSPLPPGPRRWPVVGNMFDLVGKFPHQTLAKLAPKYGAVMSLQIGAVTNVIIQSTKASKEMFKNHDLIYSGRTISEAMKACGYYEGSMAVAQYGPYWRTMKRLCITELGIVKRVNETIPLRKENIDKMLEWIDEEAQARGVVHVARFVFLMNFNLLGNILVSRDLFDPQSMEASEFYERMDGITKWAGQPNLADFFPFLKWLDPQRIQSKVGQEMKGALQIVSGFVKERIGDRRSGKQTQRTDFLDVLLDYEGEGEGEADKLSERQLAIFLLESYDSAGVRISGIKAAYITPLTNDDGLQFLINYLSLDYDDGQAHVDEYVRAFCMYLMGVLFLPSGHSMINLGAYRETGVVSSPQLGGFVILLEVENQEGVANCDDIIANSDAFMVARGDLEAIDVANAILDGTYCVMLSGETAAGAYLELTVHTMARICKEAESALNYGATFKRIMQTAPVPMSPLESLASSVVRIANSVGAALILVLTRGGSTAKMVAKYRPSMPILSVVVPEVKTENFDWLCSDEAPTRHASCYCSV</sequence>
<dbReference type="GO" id="GO:0000287">
    <property type="term" value="F:magnesium ion binding"/>
    <property type="evidence" value="ECO:0007669"/>
    <property type="project" value="InterPro"/>
</dbReference>
<evidence type="ECO:0000259" key="5">
    <source>
        <dbReference type="Pfam" id="PF02887"/>
    </source>
</evidence>
<dbReference type="SUPFAM" id="SSF48264">
    <property type="entry name" value="Cytochrome P450"/>
    <property type="match status" value="1"/>
</dbReference>
<keyword evidence="3" id="KW-0812">Transmembrane</keyword>
<reference evidence="6 7" key="1">
    <citation type="submission" date="2020-10" db="EMBL/GenBank/DDBJ databases">
        <title>The Coptis chinensis genome and diversification of protoberbering-type alkaloids.</title>
        <authorList>
            <person name="Wang B."/>
            <person name="Shu S."/>
            <person name="Song C."/>
            <person name="Liu Y."/>
        </authorList>
    </citation>
    <scope>NUCLEOTIDE SEQUENCE [LARGE SCALE GENOMIC DNA]</scope>
    <source>
        <strain evidence="6">HL-2020</strain>
        <tissue evidence="6">Leaf</tissue>
    </source>
</reference>
<dbReference type="Gene3D" id="3.40.1380.20">
    <property type="entry name" value="Pyruvate kinase, C-terminal domain"/>
    <property type="match status" value="1"/>
</dbReference>
<evidence type="ECO:0000313" key="6">
    <source>
        <dbReference type="EMBL" id="KAF9593737.1"/>
    </source>
</evidence>
<feature type="domain" description="Pyruvate kinase barrel" evidence="4">
    <location>
        <begin position="426"/>
        <end position="455"/>
    </location>
</feature>
<dbReference type="EMBL" id="JADFTS010000008">
    <property type="protein sequence ID" value="KAF9593737.1"/>
    <property type="molecule type" value="Genomic_DNA"/>
</dbReference>
<dbReference type="GO" id="GO:0004497">
    <property type="term" value="F:monooxygenase activity"/>
    <property type="evidence" value="ECO:0007669"/>
    <property type="project" value="InterPro"/>
</dbReference>
<dbReference type="InterPro" id="IPR040442">
    <property type="entry name" value="Pyrv_kinase-like_dom_sf"/>
</dbReference>
<keyword evidence="3" id="KW-1133">Transmembrane helix</keyword>
<dbReference type="AlphaFoldDB" id="A0A835LII0"/>
<comment type="similarity">
    <text evidence="1">Belongs to the cytochrome P450 family.</text>
</comment>
<dbReference type="InterPro" id="IPR001128">
    <property type="entry name" value="Cyt_P450"/>
</dbReference>
<dbReference type="GO" id="GO:0044550">
    <property type="term" value="P:secondary metabolite biosynthetic process"/>
    <property type="evidence" value="ECO:0007669"/>
    <property type="project" value="UniProtKB-ARBA"/>
</dbReference>
<dbReference type="OrthoDB" id="1055148at2759"/>
<dbReference type="InterPro" id="IPR015793">
    <property type="entry name" value="Pyrv_Knase_brl"/>
</dbReference>
<evidence type="ECO:0008006" key="8">
    <source>
        <dbReference type="Google" id="ProtNLM"/>
    </source>
</evidence>
<evidence type="ECO:0000256" key="3">
    <source>
        <dbReference type="SAM" id="Phobius"/>
    </source>
</evidence>
<dbReference type="InterPro" id="IPR036396">
    <property type="entry name" value="Cyt_P450_sf"/>
</dbReference>
<organism evidence="6 7">
    <name type="scientific">Coptis chinensis</name>
    <dbReference type="NCBI Taxonomy" id="261450"/>
    <lineage>
        <taxon>Eukaryota</taxon>
        <taxon>Viridiplantae</taxon>
        <taxon>Streptophyta</taxon>
        <taxon>Embryophyta</taxon>
        <taxon>Tracheophyta</taxon>
        <taxon>Spermatophyta</taxon>
        <taxon>Magnoliopsida</taxon>
        <taxon>Ranunculales</taxon>
        <taxon>Ranunculaceae</taxon>
        <taxon>Coptidoideae</taxon>
        <taxon>Coptis</taxon>
    </lineage>
</organism>